<evidence type="ECO:0000313" key="2">
    <source>
        <dbReference type="Proteomes" id="UP000004324"/>
    </source>
</evidence>
<dbReference type="EMBL" id="AKVJ01000066">
    <property type="protein sequence ID" value="EIW16319.1"/>
    <property type="molecule type" value="Genomic_DNA"/>
</dbReference>
<protein>
    <submittedName>
        <fullName evidence="1">Uncharacterized protein</fullName>
    </submittedName>
</protein>
<comment type="caution">
    <text evidence="1">The sequence shown here is derived from an EMBL/GenBank/DDBJ whole genome shotgun (WGS) entry which is preliminary data.</text>
</comment>
<gene>
    <name evidence="1" type="ORF">FB4_0830</name>
</gene>
<evidence type="ECO:0000313" key="1">
    <source>
        <dbReference type="EMBL" id="EIW16319.1"/>
    </source>
</evidence>
<organism evidence="1 2">
    <name type="scientific">Pelosinus fermentans B4</name>
    <dbReference type="NCBI Taxonomy" id="1149862"/>
    <lineage>
        <taxon>Bacteria</taxon>
        <taxon>Bacillati</taxon>
        <taxon>Bacillota</taxon>
        <taxon>Negativicutes</taxon>
        <taxon>Selenomonadales</taxon>
        <taxon>Sporomusaceae</taxon>
        <taxon>Pelosinus</taxon>
    </lineage>
</organism>
<sequence length="71" mass="8045">MRGKIIEPQRRREHREKIGLKISSASSASLRLNRSICSVRHYQKSPLKKASDVFSDTPVIYFMAVASGARQ</sequence>
<dbReference type="Proteomes" id="UP000004324">
    <property type="component" value="Unassembled WGS sequence"/>
</dbReference>
<reference evidence="1 2" key="1">
    <citation type="journal article" date="2012" name="J. Bacteriol.">
        <title>Draft Genome Sequences for Two Metal-Reducing Pelosinus fermentans Strains Isolated from a Cr(VI)-Contaminated Site and for Type Strain R7.</title>
        <authorList>
            <person name="Brown S.D."/>
            <person name="Podar M."/>
            <person name="Klingeman D.M."/>
            <person name="Johnson C.M."/>
            <person name="Yang Z.K."/>
            <person name="Utturkar S.M."/>
            <person name="Land M.L."/>
            <person name="Mosher J.J."/>
            <person name="Hurt R.A.Jr."/>
            <person name="Phelps T.J."/>
            <person name="Palumbo A.V."/>
            <person name="Arkin A.P."/>
            <person name="Hazen T.C."/>
            <person name="Elias D.A."/>
        </authorList>
    </citation>
    <scope>NUCLEOTIDE SEQUENCE [LARGE SCALE GENOMIC DNA]</scope>
    <source>
        <strain evidence="1 2">B4</strain>
    </source>
</reference>
<name>I9L7K0_9FIRM</name>
<keyword evidence="2" id="KW-1185">Reference proteome</keyword>
<dbReference type="AlphaFoldDB" id="I9L7K0"/>
<proteinExistence type="predicted"/>
<accession>I9L7K0</accession>